<dbReference type="GO" id="GO:0071555">
    <property type="term" value="P:cell wall organization"/>
    <property type="evidence" value="ECO:0007669"/>
    <property type="project" value="UniProtKB-KW"/>
</dbReference>
<keyword evidence="9 10" id="KW-0133">Cell shape</keyword>
<comment type="similarity">
    <text evidence="9">Belongs to the MurCDEF family.</text>
</comment>
<dbReference type="Pfam" id="PF08245">
    <property type="entry name" value="Mur_ligase_M"/>
    <property type="match status" value="1"/>
</dbReference>
<dbReference type="SUPFAM" id="SSF53623">
    <property type="entry name" value="MurD-like peptide ligases, catalytic domain"/>
    <property type="match status" value="1"/>
</dbReference>
<dbReference type="UniPathway" id="UPA00219"/>
<comment type="catalytic activity">
    <reaction evidence="9 10">
        <text>UDP-N-acetyl-alpha-D-muramoyl-L-alanine + D-glutamate + ATP = UDP-N-acetyl-alpha-D-muramoyl-L-alanyl-D-glutamate + ADP + phosphate + H(+)</text>
        <dbReference type="Rhea" id="RHEA:16429"/>
        <dbReference type="ChEBI" id="CHEBI:15378"/>
        <dbReference type="ChEBI" id="CHEBI:29986"/>
        <dbReference type="ChEBI" id="CHEBI:30616"/>
        <dbReference type="ChEBI" id="CHEBI:43474"/>
        <dbReference type="ChEBI" id="CHEBI:83898"/>
        <dbReference type="ChEBI" id="CHEBI:83900"/>
        <dbReference type="ChEBI" id="CHEBI:456216"/>
        <dbReference type="EC" id="6.3.2.9"/>
    </reaction>
</comment>
<reference evidence="13 14" key="1">
    <citation type="journal article" date="2016" name="Nat. Commun.">
        <title>Thousands of microbial genomes shed light on interconnected biogeochemical processes in an aquifer system.</title>
        <authorList>
            <person name="Anantharaman K."/>
            <person name="Brown C.T."/>
            <person name="Hug L.A."/>
            <person name="Sharon I."/>
            <person name="Castelle C.J."/>
            <person name="Probst A.J."/>
            <person name="Thomas B.C."/>
            <person name="Singh A."/>
            <person name="Wilkins M.J."/>
            <person name="Karaoz U."/>
            <person name="Brodie E.L."/>
            <person name="Williams K.H."/>
            <person name="Hubbard S.S."/>
            <person name="Banfield J.F."/>
        </authorList>
    </citation>
    <scope>NUCLEOTIDE SEQUENCE [LARGE SCALE GENOMIC DNA]</scope>
</reference>
<dbReference type="GO" id="GO:0005737">
    <property type="term" value="C:cytoplasm"/>
    <property type="evidence" value="ECO:0007669"/>
    <property type="project" value="UniProtKB-SubCell"/>
</dbReference>
<dbReference type="InterPro" id="IPR036565">
    <property type="entry name" value="Mur-like_cat_sf"/>
</dbReference>
<keyword evidence="7 9" id="KW-0067">ATP-binding</keyword>
<evidence type="ECO:0000313" key="14">
    <source>
        <dbReference type="Proteomes" id="UP000176917"/>
    </source>
</evidence>
<dbReference type="GO" id="GO:0051301">
    <property type="term" value="P:cell division"/>
    <property type="evidence" value="ECO:0007669"/>
    <property type="project" value="UniProtKB-KW"/>
</dbReference>
<dbReference type="InterPro" id="IPR013221">
    <property type="entry name" value="Mur_ligase_cen"/>
</dbReference>
<evidence type="ECO:0000256" key="4">
    <source>
        <dbReference type="ARBA" id="ARBA00022598"/>
    </source>
</evidence>
<keyword evidence="4 9" id="KW-0436">Ligase</keyword>
<keyword evidence="6 9" id="KW-0547">Nucleotide-binding</keyword>
<dbReference type="PANTHER" id="PTHR43692">
    <property type="entry name" value="UDP-N-ACETYLMURAMOYLALANINE--D-GLUTAMATE LIGASE"/>
    <property type="match status" value="1"/>
</dbReference>
<dbReference type="GO" id="GO:0005524">
    <property type="term" value="F:ATP binding"/>
    <property type="evidence" value="ECO:0007669"/>
    <property type="project" value="UniProtKB-UniRule"/>
</dbReference>
<organism evidence="13 14">
    <name type="scientific">Candidatus Wildermuthbacteria bacterium RIFCSPLOWO2_01_FULL_48_16</name>
    <dbReference type="NCBI Taxonomy" id="1802461"/>
    <lineage>
        <taxon>Bacteria</taxon>
        <taxon>Candidatus Wildermuthiibacteriota</taxon>
    </lineage>
</organism>
<dbReference type="NCBIfam" id="TIGR01087">
    <property type="entry name" value="murD"/>
    <property type="match status" value="1"/>
</dbReference>
<proteinExistence type="inferred from homology"/>
<comment type="subcellular location">
    <subcellularLocation>
        <location evidence="1 9 10">Cytoplasm</location>
    </subcellularLocation>
</comment>
<dbReference type="EC" id="6.3.2.9" evidence="9 10"/>
<evidence type="ECO:0000256" key="7">
    <source>
        <dbReference type="ARBA" id="ARBA00022840"/>
    </source>
</evidence>
<evidence type="ECO:0000256" key="1">
    <source>
        <dbReference type="ARBA" id="ARBA00004496"/>
    </source>
</evidence>
<dbReference type="Gene3D" id="3.40.1190.10">
    <property type="entry name" value="Mur-like, catalytic domain"/>
    <property type="match status" value="1"/>
</dbReference>
<evidence type="ECO:0000259" key="11">
    <source>
        <dbReference type="Pfam" id="PF02875"/>
    </source>
</evidence>
<dbReference type="GO" id="GO:0004326">
    <property type="term" value="F:tetrahydrofolylpolyglutamate synthase activity"/>
    <property type="evidence" value="ECO:0007669"/>
    <property type="project" value="InterPro"/>
</dbReference>
<evidence type="ECO:0000256" key="3">
    <source>
        <dbReference type="ARBA" id="ARBA00022490"/>
    </source>
</evidence>
<keyword evidence="9 10" id="KW-0573">Peptidoglycan synthesis</keyword>
<comment type="function">
    <text evidence="9 10">Cell wall formation. Catalyzes the addition of glutamate to the nucleotide precursor UDP-N-acetylmuramoyl-L-alanine (UMA).</text>
</comment>
<gene>
    <name evidence="9" type="primary">murD</name>
    <name evidence="13" type="ORF">A3B24_03400</name>
</gene>
<comment type="caution">
    <text evidence="13">The sequence shown here is derived from an EMBL/GenBank/DDBJ whole genome shotgun (WGS) entry which is preliminary data.</text>
</comment>
<dbReference type="HAMAP" id="MF_00639">
    <property type="entry name" value="MurD"/>
    <property type="match status" value="1"/>
</dbReference>
<dbReference type="PANTHER" id="PTHR43692:SF1">
    <property type="entry name" value="UDP-N-ACETYLMURAMOYLALANINE--D-GLUTAMATE LIGASE"/>
    <property type="match status" value="1"/>
</dbReference>
<protein>
    <recommendedName>
        <fullName evidence="9 10">UDP-N-acetylmuramoylalanine--D-glutamate ligase</fullName>
        <ecNumber evidence="9 10">6.3.2.9</ecNumber>
    </recommendedName>
    <alternativeName>
        <fullName evidence="9">D-glutamic acid-adding enzyme</fullName>
    </alternativeName>
    <alternativeName>
        <fullName evidence="9">UDP-N-acetylmuramoyl-L-alanyl-D-glutamate synthetase</fullName>
    </alternativeName>
</protein>
<dbReference type="EMBL" id="MHUG01000019">
    <property type="protein sequence ID" value="OHA72913.1"/>
    <property type="molecule type" value="Genomic_DNA"/>
</dbReference>
<dbReference type="InterPro" id="IPR004101">
    <property type="entry name" value="Mur_ligase_C"/>
</dbReference>
<sequence>MRVQDLKDKKILILGFGREGKDTLLFLRKYFSKKKIGIADQKQGSGYLKKIKDYDVIIKSPGVPNWKIAPFLKKKQVVTSQTDIFFSECPGTIIGVTGTKGKSTTASMIYGVLRSGGVRAHLLGNIGEPVLSHLAKAKPEDVFVYELSSFQLENLRKSPHIAVLLNVYPEHLDHHQSHAKYAWAKARIAMYQTPTDFLIYNQDSKVVSTIAKLSKAQKLPFKLGPTKLSTTWSGQVSRPVLASVKPARIVGELFGIPKQKIERAIKNFKPLEHRLEKVGEWKGITFYNDSLATIPEATVAALDALGTNVSTLIAGGYDRGLDMKKLGERIKKSNIKTLILFPTTGTKILQSIKRPPQSFFAKDMKEAVRLAYLHTPKKKICLLSPAASSFNMFKDYKDRGEQFKKWVAYYGKRKKISFQA</sequence>
<dbReference type="Proteomes" id="UP000176917">
    <property type="component" value="Unassembled WGS sequence"/>
</dbReference>
<evidence type="ECO:0000256" key="10">
    <source>
        <dbReference type="RuleBase" id="RU003664"/>
    </source>
</evidence>
<keyword evidence="9 10" id="KW-0961">Cell wall biogenesis/degradation</keyword>
<dbReference type="GO" id="GO:0008764">
    <property type="term" value="F:UDP-N-acetylmuramoylalanine-D-glutamate ligase activity"/>
    <property type="evidence" value="ECO:0007669"/>
    <property type="project" value="UniProtKB-UniRule"/>
</dbReference>
<evidence type="ECO:0000256" key="5">
    <source>
        <dbReference type="ARBA" id="ARBA00022618"/>
    </source>
</evidence>
<keyword evidence="3 9" id="KW-0963">Cytoplasm</keyword>
<feature type="domain" description="Mur ligase central" evidence="12">
    <location>
        <begin position="96"/>
        <end position="219"/>
    </location>
</feature>
<evidence type="ECO:0000313" key="13">
    <source>
        <dbReference type="EMBL" id="OHA72913.1"/>
    </source>
</evidence>
<keyword evidence="5 9" id="KW-0132">Cell division</keyword>
<dbReference type="SUPFAM" id="SSF53244">
    <property type="entry name" value="MurD-like peptide ligases, peptide-binding domain"/>
    <property type="match status" value="1"/>
</dbReference>
<dbReference type="Gene3D" id="3.90.190.20">
    <property type="entry name" value="Mur ligase, C-terminal domain"/>
    <property type="match status" value="1"/>
</dbReference>
<dbReference type="GO" id="GO:0009252">
    <property type="term" value="P:peptidoglycan biosynthetic process"/>
    <property type="evidence" value="ECO:0007669"/>
    <property type="project" value="UniProtKB-UniRule"/>
</dbReference>
<name>A0A1G2RJ88_9BACT</name>
<dbReference type="GO" id="GO:0008360">
    <property type="term" value="P:regulation of cell shape"/>
    <property type="evidence" value="ECO:0007669"/>
    <property type="project" value="UniProtKB-KW"/>
</dbReference>
<evidence type="ECO:0000256" key="8">
    <source>
        <dbReference type="ARBA" id="ARBA00023306"/>
    </source>
</evidence>
<dbReference type="AlphaFoldDB" id="A0A1G2RJ88"/>
<dbReference type="InterPro" id="IPR005762">
    <property type="entry name" value="MurD"/>
</dbReference>
<dbReference type="Pfam" id="PF02875">
    <property type="entry name" value="Mur_ligase_C"/>
    <property type="match status" value="1"/>
</dbReference>
<feature type="binding site" evidence="9">
    <location>
        <begin position="98"/>
        <end position="104"/>
    </location>
    <ligand>
        <name>ATP</name>
        <dbReference type="ChEBI" id="CHEBI:30616"/>
    </ligand>
</feature>
<dbReference type="STRING" id="1802461.A3B24_03400"/>
<feature type="domain" description="Mur ligase C-terminal" evidence="11">
    <location>
        <begin position="273"/>
        <end position="386"/>
    </location>
</feature>
<comment type="pathway">
    <text evidence="2 9 10">Cell wall biogenesis; peptidoglycan biosynthesis.</text>
</comment>
<evidence type="ECO:0000256" key="2">
    <source>
        <dbReference type="ARBA" id="ARBA00004752"/>
    </source>
</evidence>
<accession>A0A1G2RJ88</accession>
<evidence type="ECO:0000256" key="6">
    <source>
        <dbReference type="ARBA" id="ARBA00022741"/>
    </source>
</evidence>
<keyword evidence="8 9" id="KW-0131">Cell cycle</keyword>
<dbReference type="InterPro" id="IPR036615">
    <property type="entry name" value="Mur_ligase_C_dom_sf"/>
</dbReference>
<evidence type="ECO:0000256" key="9">
    <source>
        <dbReference type="HAMAP-Rule" id="MF_00639"/>
    </source>
</evidence>
<dbReference type="PROSITE" id="PS01011">
    <property type="entry name" value="FOLYLPOLYGLU_SYNT_1"/>
    <property type="match status" value="1"/>
</dbReference>
<dbReference type="InterPro" id="IPR018109">
    <property type="entry name" value="Folylpolyglutamate_synth_CS"/>
</dbReference>
<evidence type="ECO:0000259" key="12">
    <source>
        <dbReference type="Pfam" id="PF08245"/>
    </source>
</evidence>